<proteinExistence type="predicted"/>
<feature type="non-terminal residue" evidence="1">
    <location>
        <position position="1"/>
    </location>
</feature>
<dbReference type="Proteomes" id="UP000007814">
    <property type="component" value="Unassembled WGS sequence"/>
</dbReference>
<accession>J3JKF0</accession>
<evidence type="ECO:0000313" key="2">
    <source>
        <dbReference type="Proteomes" id="UP000007814"/>
    </source>
</evidence>
<dbReference type="EMBL" id="ALJK01000078">
    <property type="protein sequence ID" value="EJN85266.1"/>
    <property type="molecule type" value="Genomic_DNA"/>
</dbReference>
<evidence type="ECO:0000313" key="1">
    <source>
        <dbReference type="EMBL" id="EJN85266.1"/>
    </source>
</evidence>
<comment type="caution">
    <text evidence="1">The sequence shown here is derived from an EMBL/GenBank/DDBJ whole genome shotgun (WGS) entry which is preliminary data.</text>
</comment>
<name>J3JKF0_ACTNH</name>
<protein>
    <submittedName>
        <fullName evidence="1">Uncharacterized protein</fullName>
    </submittedName>
</protein>
<organism evidence="1 2">
    <name type="scientific">Actinomyces naeslundii (strain ATCC 12104 / DSM 43013 / CCUG 2238 / JCM 8349 / NCTC 10301 / Howell 279)</name>
    <dbReference type="NCBI Taxonomy" id="1115803"/>
    <lineage>
        <taxon>Bacteria</taxon>
        <taxon>Bacillati</taxon>
        <taxon>Actinomycetota</taxon>
        <taxon>Actinomycetes</taxon>
        <taxon>Actinomycetales</taxon>
        <taxon>Actinomycetaceae</taxon>
        <taxon>Actinomyces</taxon>
    </lineage>
</organism>
<sequence>DDVECTSKTLPDFVGLWAAMLATVGRKLSAVPGSPGFPGAGD</sequence>
<gene>
    <name evidence="1" type="ORF">HMPREF1129_2023</name>
</gene>
<reference evidence="1 2" key="1">
    <citation type="submission" date="2012-07" db="EMBL/GenBank/DDBJ databases">
        <authorList>
            <person name="Durkin A.S."/>
            <person name="McCorrison J."/>
            <person name="Torralba M."/>
            <person name="Gillis M."/>
            <person name="Methe B."/>
            <person name="Sutton G."/>
            <person name="Nelson K.E."/>
        </authorList>
    </citation>
    <scope>NUCLEOTIDE SEQUENCE [LARGE SCALE GENOMIC DNA]</scope>
    <source>
        <strain evidence="2">ATCC 12104 / DSM 43013 / CCUG 2238 / JCM 8349 / NCTC 10301 / Howell 279</strain>
    </source>
</reference>
<dbReference type="AlphaFoldDB" id="J3JKF0"/>